<feature type="transmembrane region" description="Helical" evidence="2">
    <location>
        <begin position="55"/>
        <end position="72"/>
    </location>
</feature>
<feature type="region of interest" description="Disordered" evidence="1">
    <location>
        <begin position="148"/>
        <end position="303"/>
    </location>
</feature>
<evidence type="ECO:0000259" key="3">
    <source>
        <dbReference type="Pfam" id="PF20177"/>
    </source>
</evidence>
<keyword evidence="2" id="KW-0812">Transmembrane</keyword>
<dbReference type="AlphaFoldDB" id="A0A6G9YQM7"/>
<reference evidence="4 5" key="1">
    <citation type="journal article" date="2019" name="ACS Chem. Biol.">
        <title>Identification and Mobilization of a Cryptic Antibiotic Biosynthesis Gene Locus from a Human-Pathogenic Nocardia Isolate.</title>
        <authorList>
            <person name="Herisse M."/>
            <person name="Ishida K."/>
            <person name="Porter J.L."/>
            <person name="Howden B."/>
            <person name="Hertweck C."/>
            <person name="Stinear T.P."/>
            <person name="Pidot S.J."/>
        </authorList>
    </citation>
    <scope>NUCLEOTIDE SEQUENCE [LARGE SCALE GENOMIC DNA]</scope>
    <source>
        <strain evidence="4 5">AUSMDU00012717</strain>
    </source>
</reference>
<evidence type="ECO:0000256" key="2">
    <source>
        <dbReference type="SAM" id="Phobius"/>
    </source>
</evidence>
<dbReference type="RefSeq" id="WP_174867485.1">
    <property type="nucleotide sequence ID" value="NZ_CP046172.1"/>
</dbReference>
<accession>A0A6G9YQM7</accession>
<evidence type="ECO:0000256" key="1">
    <source>
        <dbReference type="SAM" id="MobiDB-lite"/>
    </source>
</evidence>
<name>A0A6G9YQM7_9NOCA</name>
<feature type="compositionally biased region" description="Basic and acidic residues" evidence="1">
    <location>
        <begin position="286"/>
        <end position="303"/>
    </location>
</feature>
<evidence type="ECO:0000313" key="4">
    <source>
        <dbReference type="EMBL" id="QIS15481.1"/>
    </source>
</evidence>
<dbReference type="InterPro" id="IPR046672">
    <property type="entry name" value="DUF6542"/>
</dbReference>
<keyword evidence="2" id="KW-0472">Membrane</keyword>
<keyword evidence="2" id="KW-1133">Transmembrane helix</keyword>
<organism evidence="4 5">
    <name type="scientific">Nocardia arthritidis</name>
    <dbReference type="NCBI Taxonomy" id="228602"/>
    <lineage>
        <taxon>Bacteria</taxon>
        <taxon>Bacillati</taxon>
        <taxon>Actinomycetota</taxon>
        <taxon>Actinomycetes</taxon>
        <taxon>Mycobacteriales</taxon>
        <taxon>Nocardiaceae</taxon>
        <taxon>Nocardia</taxon>
    </lineage>
</organism>
<feature type="transmembrane region" description="Helical" evidence="2">
    <location>
        <begin position="122"/>
        <end position="142"/>
    </location>
</feature>
<protein>
    <recommendedName>
        <fullName evidence="3">DUF6542 domain-containing protein</fullName>
    </recommendedName>
</protein>
<dbReference type="EMBL" id="CP046172">
    <property type="protein sequence ID" value="QIS15481.1"/>
    <property type="molecule type" value="Genomic_DNA"/>
</dbReference>
<feature type="domain" description="DUF6542" evidence="3">
    <location>
        <begin position="24"/>
        <end position="145"/>
    </location>
</feature>
<dbReference type="KEGG" id="nah:F5544_38290"/>
<dbReference type="Proteomes" id="UP000503540">
    <property type="component" value="Chromosome"/>
</dbReference>
<feature type="transmembrane region" description="Helical" evidence="2">
    <location>
        <begin position="21"/>
        <end position="43"/>
    </location>
</feature>
<evidence type="ECO:0000313" key="5">
    <source>
        <dbReference type="Proteomes" id="UP000503540"/>
    </source>
</evidence>
<dbReference type="Pfam" id="PF20177">
    <property type="entry name" value="DUF6542"/>
    <property type="match status" value="1"/>
</dbReference>
<sequence length="303" mass="33669">MAASQSARSRVPAPQRSILPSVPGLPVGAAILIAVVCTFVGFVIDARGGGDDLTYWFAGFYIVGCVAAVLVVRYRGLFTTMVLPPLLLFIAVPLAYERLAGHTSTSLRDILFNLAIPLVHRFPLMALATAIVVVLGIVRIVMNRREGGDTTAKATKKPRSRSTESLRRAASKRGRADDTDDETEAPRRRRRPQPEIDDPDTVQHLPRVNRRPQAEVADGPPRVAGRGYPRDARTRTGRPVPPPRPDLDQPRSTVTRARGDIPPHPQPNVRYRDRDAAPRQPNPNRAELRPNRRERRDPNDYDY</sequence>
<proteinExistence type="predicted"/>
<gene>
    <name evidence="4" type="ORF">F5544_38290</name>
</gene>
<keyword evidence="5" id="KW-1185">Reference proteome</keyword>
<feature type="transmembrane region" description="Helical" evidence="2">
    <location>
        <begin position="77"/>
        <end position="96"/>
    </location>
</feature>